<dbReference type="Proteomes" id="UP000029629">
    <property type="component" value="Unassembled WGS sequence"/>
</dbReference>
<dbReference type="RefSeq" id="WP_018026547.1">
    <property type="nucleotide sequence ID" value="NZ_JRNI01000006.1"/>
</dbReference>
<dbReference type="EMBL" id="JRNI01000006">
    <property type="protein sequence ID" value="KGF32159.1"/>
    <property type="molecule type" value="Genomic_DNA"/>
</dbReference>
<name>A0A096BG92_9BURK</name>
<protein>
    <recommendedName>
        <fullName evidence="3">DUF721 domain-containing protein</fullName>
    </recommendedName>
</protein>
<dbReference type="OrthoDB" id="9155022at2"/>
<keyword evidence="2" id="KW-1185">Reference proteome</keyword>
<dbReference type="Pfam" id="PF05258">
    <property type="entry name" value="DciA"/>
    <property type="match status" value="1"/>
</dbReference>
<dbReference type="InterPro" id="IPR007922">
    <property type="entry name" value="DciA-like"/>
</dbReference>
<evidence type="ECO:0000313" key="1">
    <source>
        <dbReference type="EMBL" id="KGF32159.1"/>
    </source>
</evidence>
<reference evidence="1 2" key="1">
    <citation type="submission" date="2014-07" db="EMBL/GenBank/DDBJ databases">
        <authorList>
            <person name="McCorrison J."/>
            <person name="Sanka R."/>
            <person name="Torralba M."/>
            <person name="Gillis M."/>
            <person name="Haft D.H."/>
            <person name="Methe B."/>
            <person name="Sutton G."/>
            <person name="Nelson K.E."/>
        </authorList>
    </citation>
    <scope>NUCLEOTIDE SEQUENCE [LARGE SCALE GENOMIC DNA]</scope>
    <source>
        <strain evidence="1 2">DNF00040</strain>
    </source>
</reference>
<evidence type="ECO:0000313" key="2">
    <source>
        <dbReference type="Proteomes" id="UP000029629"/>
    </source>
</evidence>
<gene>
    <name evidence="1" type="ORF">HMPREF2130_01440</name>
</gene>
<accession>A0A096BG92</accession>
<comment type="caution">
    <text evidence="1">The sequence shown here is derived from an EMBL/GenBank/DDBJ whole genome shotgun (WGS) entry which is preliminary data.</text>
</comment>
<evidence type="ECO:0008006" key="3">
    <source>
        <dbReference type="Google" id="ProtNLM"/>
    </source>
</evidence>
<sequence length="108" mass="12129">MKSHRNYRQPPTFHTAIEWLEQEQATGEVLQRARTILKLQPLLVSVLGTELTKQCLIINYTGGTLRLAVANNACAAKIKQLAPSMMRHLNKHGLALQNVELKVIRSTT</sequence>
<dbReference type="GeneID" id="93428605"/>
<proteinExistence type="predicted"/>
<dbReference type="AlphaFoldDB" id="A0A096BG92"/>
<organism evidence="1 2">
    <name type="scientific">Oligella urethralis DNF00040</name>
    <dbReference type="NCBI Taxonomy" id="1401065"/>
    <lineage>
        <taxon>Bacteria</taxon>
        <taxon>Pseudomonadati</taxon>
        <taxon>Pseudomonadota</taxon>
        <taxon>Betaproteobacteria</taxon>
        <taxon>Burkholderiales</taxon>
        <taxon>Alcaligenaceae</taxon>
        <taxon>Oligella</taxon>
    </lineage>
</organism>